<dbReference type="PANTHER" id="PTHR11802:SF479">
    <property type="entry name" value="CARBOXYPEPTIDASE"/>
    <property type="match status" value="1"/>
</dbReference>
<dbReference type="AlphaFoldDB" id="A0AAD5VAA5"/>
<evidence type="ECO:0000256" key="1">
    <source>
        <dbReference type="ARBA" id="ARBA00009431"/>
    </source>
</evidence>
<keyword evidence="5" id="KW-0325">Glycoprotein</keyword>
<feature type="chain" id="PRO_5041774446" description="Carboxypeptidase" evidence="6">
    <location>
        <begin position="19"/>
        <end position="621"/>
    </location>
</feature>
<dbReference type="PRINTS" id="PR00724">
    <property type="entry name" value="CRBOXYPTASEC"/>
</dbReference>
<dbReference type="PROSITE" id="PS00131">
    <property type="entry name" value="CARBOXYPEPT_SER_SER"/>
    <property type="match status" value="1"/>
</dbReference>
<evidence type="ECO:0000256" key="4">
    <source>
        <dbReference type="ARBA" id="ARBA00022801"/>
    </source>
</evidence>
<keyword evidence="3 6" id="KW-0645">Protease</keyword>
<dbReference type="Gene3D" id="3.40.50.1820">
    <property type="entry name" value="alpha/beta hydrolase"/>
    <property type="match status" value="1"/>
</dbReference>
<feature type="signal peptide" evidence="6">
    <location>
        <begin position="1"/>
        <end position="18"/>
    </location>
</feature>
<dbReference type="GO" id="GO:0006508">
    <property type="term" value="P:proteolysis"/>
    <property type="evidence" value="ECO:0007669"/>
    <property type="project" value="UniProtKB-KW"/>
</dbReference>
<dbReference type="PANTHER" id="PTHR11802">
    <property type="entry name" value="SERINE PROTEASE FAMILY S10 SERINE CARBOXYPEPTIDASE"/>
    <property type="match status" value="1"/>
</dbReference>
<dbReference type="Proteomes" id="UP001212997">
    <property type="component" value="Unassembled WGS sequence"/>
</dbReference>
<sequence>MLSSLFIFISTTLTLVHSQSSPTIPVGVVNSWPQDYPGKPQGDYSPAWQSYFEVTEPLPGVDFSLGRSFAGNIGVDRTGHPNNTIFFWGFEKSNGSLTTDSSTAPWGIWLNGGPGSSSLLGLAFENGPIRINPDLSLSENPFSWDRLADYFWLDQPVGTGFSTADLEGFVGDEEQMATDFWNFVTNLVKVFPSLKNRPLHLTGESYAGTYIPYITKAYFNLQNPPTTIAKIAIGDGVLGNQRLTQELSVLNVIETYPQLISYDPEVFQYFQTQSHLCGYDVNLSYPETAPIPTINPAIPARWEDDATSLTMNSKFKFFSRVSQKAKARAMERKSFRFDRRSFPDKAEWKRDLRDRPNGTIDPWYGCALLEEMVDYAVNFSLPWSNSGSWDGFNFYNVPDALNPESPLDASEFLNNDATRAAIHAPTSKNWAATINYPFSGPGNSDPSPPPMAFLNELATNTTKHNIGVIIYSGNNDALVAHRGSEVAIQNVTFGGIQGFTRKPTTPFFDDNNNFAGIAHQERGWSFFLFRDAAHQVPLSQPAAAFTFLREFILGNSQIGLVVETPTTTSVIGGETSIFQDGVLPGDIGIFVGSGATQSTFAYPAATVDAWAKFAAKATSAP</sequence>
<dbReference type="GO" id="GO:0004185">
    <property type="term" value="F:serine-type carboxypeptidase activity"/>
    <property type="evidence" value="ECO:0007669"/>
    <property type="project" value="UniProtKB-UniRule"/>
</dbReference>
<accession>A0AAD5VAA5</accession>
<gene>
    <name evidence="7" type="ORF">NLI96_g2695</name>
</gene>
<keyword evidence="6" id="KW-0732">Signal</keyword>
<proteinExistence type="inferred from homology"/>
<evidence type="ECO:0000256" key="3">
    <source>
        <dbReference type="ARBA" id="ARBA00022670"/>
    </source>
</evidence>
<reference evidence="7" key="1">
    <citation type="submission" date="2022-07" db="EMBL/GenBank/DDBJ databases">
        <title>Genome Sequence of Physisporinus lineatus.</title>
        <authorList>
            <person name="Buettner E."/>
        </authorList>
    </citation>
    <scope>NUCLEOTIDE SEQUENCE</scope>
    <source>
        <strain evidence="7">VT162</strain>
    </source>
</reference>
<keyword evidence="2 6" id="KW-0121">Carboxypeptidase</keyword>
<comment type="similarity">
    <text evidence="1 6">Belongs to the peptidase S10 family.</text>
</comment>
<evidence type="ECO:0000256" key="5">
    <source>
        <dbReference type="ARBA" id="ARBA00023180"/>
    </source>
</evidence>
<dbReference type="InterPro" id="IPR001563">
    <property type="entry name" value="Peptidase_S10"/>
</dbReference>
<dbReference type="InterPro" id="IPR018202">
    <property type="entry name" value="Ser_caboxypep_ser_AS"/>
</dbReference>
<evidence type="ECO:0000313" key="8">
    <source>
        <dbReference type="Proteomes" id="UP001212997"/>
    </source>
</evidence>
<dbReference type="SUPFAM" id="SSF53474">
    <property type="entry name" value="alpha/beta-Hydrolases"/>
    <property type="match status" value="1"/>
</dbReference>
<protein>
    <recommendedName>
        <fullName evidence="6">Carboxypeptidase</fullName>
        <ecNumber evidence="6">3.4.16.-</ecNumber>
    </recommendedName>
</protein>
<dbReference type="InterPro" id="IPR029058">
    <property type="entry name" value="AB_hydrolase_fold"/>
</dbReference>
<evidence type="ECO:0000313" key="7">
    <source>
        <dbReference type="EMBL" id="KAJ3488637.1"/>
    </source>
</evidence>
<organism evidence="7 8">
    <name type="scientific">Meripilus lineatus</name>
    <dbReference type="NCBI Taxonomy" id="2056292"/>
    <lineage>
        <taxon>Eukaryota</taxon>
        <taxon>Fungi</taxon>
        <taxon>Dikarya</taxon>
        <taxon>Basidiomycota</taxon>
        <taxon>Agaricomycotina</taxon>
        <taxon>Agaricomycetes</taxon>
        <taxon>Polyporales</taxon>
        <taxon>Meripilaceae</taxon>
        <taxon>Meripilus</taxon>
    </lineage>
</organism>
<keyword evidence="8" id="KW-1185">Reference proteome</keyword>
<dbReference type="Pfam" id="PF00450">
    <property type="entry name" value="Peptidase_S10"/>
    <property type="match status" value="2"/>
</dbReference>
<name>A0AAD5VAA5_9APHY</name>
<comment type="caution">
    <text evidence="7">The sequence shown here is derived from an EMBL/GenBank/DDBJ whole genome shotgun (WGS) entry which is preliminary data.</text>
</comment>
<dbReference type="EC" id="3.4.16.-" evidence="6"/>
<evidence type="ECO:0000256" key="6">
    <source>
        <dbReference type="RuleBase" id="RU361156"/>
    </source>
</evidence>
<dbReference type="EMBL" id="JANAWD010000062">
    <property type="protein sequence ID" value="KAJ3488637.1"/>
    <property type="molecule type" value="Genomic_DNA"/>
</dbReference>
<keyword evidence="4 6" id="KW-0378">Hydrolase</keyword>
<evidence type="ECO:0000256" key="2">
    <source>
        <dbReference type="ARBA" id="ARBA00022645"/>
    </source>
</evidence>